<dbReference type="EMBL" id="CP051481">
    <property type="protein sequence ID" value="QJG66962.1"/>
    <property type="molecule type" value="Genomic_DNA"/>
</dbReference>
<dbReference type="AlphaFoldDB" id="A0A858U3H0"/>
<evidence type="ECO:0008006" key="5">
    <source>
        <dbReference type="Google" id="ProtNLM"/>
    </source>
</evidence>
<feature type="region of interest" description="Disordered" evidence="1">
    <location>
        <begin position="13"/>
        <end position="34"/>
    </location>
</feature>
<proteinExistence type="predicted"/>
<dbReference type="RefSeq" id="WP_169605013.1">
    <property type="nucleotide sequence ID" value="NZ_CP051481.1"/>
</dbReference>
<reference evidence="3 4" key="1">
    <citation type="submission" date="2020-04" db="EMBL/GenBank/DDBJ databases">
        <title>Novel Mycoplasma species detected in Phocoena phocoena (harbor porpoise) from the USA.</title>
        <authorList>
            <person name="Volokhov D.V."/>
        </authorList>
    </citation>
    <scope>NUCLEOTIDE SEQUENCE [LARGE SCALE GENOMIC DNA]</scope>
    <source>
        <strain evidence="3 4">Phocoena C-264-GEN</strain>
    </source>
</reference>
<name>A0A858U3H0_9MOLU</name>
<dbReference type="NCBIfam" id="NF045833">
    <property type="entry name" value="P80_membrane"/>
    <property type="match status" value="1"/>
</dbReference>
<keyword evidence="2" id="KW-0812">Transmembrane</keyword>
<keyword evidence="4" id="KW-1185">Reference proteome</keyword>
<gene>
    <name evidence="3" type="ORF">HGG69_01325</name>
</gene>
<evidence type="ECO:0000313" key="4">
    <source>
        <dbReference type="Proteomes" id="UP000501060"/>
    </source>
</evidence>
<organism evidence="3 4">
    <name type="scientific">Mycoplasma phocoenae</name>
    <dbReference type="NCBI Taxonomy" id="754517"/>
    <lineage>
        <taxon>Bacteria</taxon>
        <taxon>Bacillati</taxon>
        <taxon>Mycoplasmatota</taxon>
        <taxon>Mollicutes</taxon>
        <taxon>Mycoplasmataceae</taxon>
        <taxon>Mycoplasma</taxon>
    </lineage>
</organism>
<keyword evidence="2" id="KW-0472">Membrane</keyword>
<evidence type="ECO:0000256" key="1">
    <source>
        <dbReference type="SAM" id="MobiDB-lite"/>
    </source>
</evidence>
<keyword evidence="2" id="KW-1133">Transmembrane helix</keyword>
<evidence type="ECO:0000256" key="2">
    <source>
        <dbReference type="SAM" id="Phobius"/>
    </source>
</evidence>
<feature type="compositionally biased region" description="Polar residues" evidence="1">
    <location>
        <begin position="14"/>
        <end position="34"/>
    </location>
</feature>
<protein>
    <recommendedName>
        <fullName evidence="5">Membrane protein P80</fullName>
    </recommendedName>
</protein>
<feature type="transmembrane region" description="Helical" evidence="2">
    <location>
        <begin position="43"/>
        <end position="63"/>
    </location>
</feature>
<evidence type="ECO:0000313" key="3">
    <source>
        <dbReference type="EMBL" id="QJG66962.1"/>
    </source>
</evidence>
<accession>A0A858U3H0</accession>
<sequence length="728" mass="83890">MAKNESWLKKIARFNSTKAQQNKRPSSTKQQEAVTPTKKWPKYVIGALILGVIASGIAIPLGIAAKKEKEDFPIIKPAEVVFKFKTADGKEIVIPFDQLEKQEKNMNEGKYIYSNLEDEVALFLYKQEYKASARYEAIYNANKVSSKKKSFKLQSIKQIEDSKKANINELKLRLQKQFGIGKWEDKFKEELAKPQYGQAKNEQEAIKHLVAQRIKRDAFRRFEVAVNTDWTLDEVKNGIKASADVKYTWYNDETKKDEEVKLFNKGDVIKFGKDLNFIKLHGEKQNAYTPQSVKTKEEAEIKVHALLTSSFVDDKKDAGIYLNDWISQEHVVYSKLTLPFIPNEESAELPFKVTKDSIKKILKFTDFKADETGNKTKIDLLFNRLKDFKGISNFVKGTNLTSQEQNQAKNDKTILEALSNANAESYGSDGFKSISKIYENENASFYVPFVSIIDNNSIFTPKVIDNFFEQLFEKVKSDLFNNEEEIVNLLSKKDIEWTKETAVQAEKDNKLLELKINEIENFETKMGNIIRDILGQSETDKKVSTVYKLNGQTAILNSNGLHFISTATVKTEEQARKLILSDIEIKSKEKKSKSLRPILNIETIFKEMFTPDYIILSILNNNEFIEFAKNQNYKDYSTEKDKKFSQEDIEMAKKYTTILNGSRQLSLLNQKTAQIKEYIEQLVNNELNTDFVFDQILGKWVVKNHNEKDFLGFIYPIIEKKLNNKGDK</sequence>
<dbReference type="KEGG" id="mphe:HGG69_01325"/>
<dbReference type="Proteomes" id="UP000501060">
    <property type="component" value="Chromosome"/>
</dbReference>